<reference evidence="3 4" key="1">
    <citation type="submission" date="2023-02" db="EMBL/GenBank/DDBJ databases">
        <title>Bacterial whole genome sequence for Curvibacter sp. HBC28.</title>
        <authorList>
            <person name="Le V."/>
            <person name="Ko S.-R."/>
            <person name="Ahn C.-Y."/>
            <person name="Oh H.-M."/>
        </authorList>
    </citation>
    <scope>NUCLEOTIDE SEQUENCE [LARGE SCALE GENOMIC DNA]</scope>
    <source>
        <strain evidence="3 4">HBC28</strain>
    </source>
</reference>
<dbReference type="SUPFAM" id="SSF53850">
    <property type="entry name" value="Periplasmic binding protein-like II"/>
    <property type="match status" value="1"/>
</dbReference>
<sequence>MHTTRRAALQAATALGLGSLLPTLWAQSSPSAYPSKPIRLVVPYPAGGGTDILARILATQLGQAWGVSVLVDNKPGASGILGNDLVAKAPADGYTVLVAITALIQAPALYAKVPYDPLRDFSPVSQLATSSDLFVVPASSPAKTLAEFIALAKARPGKLNYGTYGNGTSSHLHGELFKMAAGIHLISVPYKGAGPEVNDLLGGQLDSAFVDATSITPHLRSDRIRVLGLTGSQRHPALPEVATLGEQGLKGFEAHGWFGVFLPAGTPRPIVDKLSAEVQRIVAGAELNSRLKAMGLTPVGGSPEQLQSVLSTDLPRWEKIVRDARISLE</sequence>
<dbReference type="Gene3D" id="3.40.190.10">
    <property type="entry name" value="Periplasmic binding protein-like II"/>
    <property type="match status" value="1"/>
</dbReference>
<dbReference type="PIRSF" id="PIRSF017082">
    <property type="entry name" value="YflP"/>
    <property type="match status" value="1"/>
</dbReference>
<dbReference type="PANTHER" id="PTHR42928:SF5">
    <property type="entry name" value="BLR1237 PROTEIN"/>
    <property type="match status" value="1"/>
</dbReference>
<keyword evidence="4" id="KW-1185">Reference proteome</keyword>
<feature type="chain" id="PRO_5045800707" evidence="2">
    <location>
        <begin position="27"/>
        <end position="329"/>
    </location>
</feature>
<evidence type="ECO:0000313" key="3">
    <source>
        <dbReference type="EMBL" id="MDD0814026.1"/>
    </source>
</evidence>
<dbReference type="EMBL" id="JAQSIO010000002">
    <property type="protein sequence ID" value="MDD0814026.1"/>
    <property type="molecule type" value="Genomic_DNA"/>
</dbReference>
<dbReference type="Gene3D" id="3.40.190.150">
    <property type="entry name" value="Bordetella uptake gene, domain 1"/>
    <property type="match status" value="1"/>
</dbReference>
<comment type="similarity">
    <text evidence="1">Belongs to the UPF0065 (bug) family.</text>
</comment>
<dbReference type="InterPro" id="IPR005064">
    <property type="entry name" value="BUG"/>
</dbReference>
<evidence type="ECO:0000313" key="4">
    <source>
        <dbReference type="Proteomes" id="UP001528672"/>
    </source>
</evidence>
<evidence type="ECO:0000256" key="1">
    <source>
        <dbReference type="ARBA" id="ARBA00006987"/>
    </source>
</evidence>
<evidence type="ECO:0000256" key="2">
    <source>
        <dbReference type="SAM" id="SignalP"/>
    </source>
</evidence>
<proteinExistence type="inferred from homology"/>
<gene>
    <name evidence="3" type="ORF">PSQ39_05215</name>
</gene>
<keyword evidence="2" id="KW-0732">Signal</keyword>
<dbReference type="InterPro" id="IPR042100">
    <property type="entry name" value="Bug_dom1"/>
</dbReference>
<dbReference type="Pfam" id="PF03401">
    <property type="entry name" value="TctC"/>
    <property type="match status" value="1"/>
</dbReference>
<dbReference type="PROSITE" id="PS51318">
    <property type="entry name" value="TAT"/>
    <property type="match status" value="1"/>
</dbReference>
<organism evidence="3 4">
    <name type="scientific">Curvibacter microcysteis</name>
    <dbReference type="NCBI Taxonomy" id="3026419"/>
    <lineage>
        <taxon>Bacteria</taxon>
        <taxon>Pseudomonadati</taxon>
        <taxon>Pseudomonadota</taxon>
        <taxon>Betaproteobacteria</taxon>
        <taxon>Burkholderiales</taxon>
        <taxon>Comamonadaceae</taxon>
        <taxon>Curvibacter</taxon>
    </lineage>
</organism>
<dbReference type="CDD" id="cd13578">
    <property type="entry name" value="PBP2_Bug27"/>
    <property type="match status" value="1"/>
</dbReference>
<dbReference type="RefSeq" id="WP_273925663.1">
    <property type="nucleotide sequence ID" value="NZ_JAQSIO010000002.1"/>
</dbReference>
<protein>
    <submittedName>
        <fullName evidence="3">Tripartite tricarboxylate transporter substrate binding protein</fullName>
    </submittedName>
</protein>
<dbReference type="PANTHER" id="PTHR42928">
    <property type="entry name" value="TRICARBOXYLATE-BINDING PROTEIN"/>
    <property type="match status" value="1"/>
</dbReference>
<name>A0ABT5MC74_9BURK</name>
<dbReference type="InterPro" id="IPR006311">
    <property type="entry name" value="TAT_signal"/>
</dbReference>
<accession>A0ABT5MC74</accession>
<comment type="caution">
    <text evidence="3">The sequence shown here is derived from an EMBL/GenBank/DDBJ whole genome shotgun (WGS) entry which is preliminary data.</text>
</comment>
<dbReference type="Proteomes" id="UP001528672">
    <property type="component" value="Unassembled WGS sequence"/>
</dbReference>
<feature type="signal peptide" evidence="2">
    <location>
        <begin position="1"/>
        <end position="26"/>
    </location>
</feature>